<keyword evidence="8" id="KW-1185">Reference proteome</keyword>
<feature type="domain" description="Major facilitator superfamily (MFS) profile" evidence="6">
    <location>
        <begin position="30"/>
        <end position="475"/>
    </location>
</feature>
<feature type="transmembrane region" description="Helical" evidence="5">
    <location>
        <begin position="309"/>
        <end position="330"/>
    </location>
</feature>
<evidence type="ECO:0000256" key="3">
    <source>
        <dbReference type="ARBA" id="ARBA00022989"/>
    </source>
</evidence>
<feature type="transmembrane region" description="Helical" evidence="5">
    <location>
        <begin position="143"/>
        <end position="162"/>
    </location>
</feature>
<dbReference type="Pfam" id="PF00083">
    <property type="entry name" value="Sugar_tr"/>
    <property type="match status" value="1"/>
</dbReference>
<organism evidence="7 8">
    <name type="scientific">[Myrmecia] bisecta</name>
    <dbReference type="NCBI Taxonomy" id="41462"/>
    <lineage>
        <taxon>Eukaryota</taxon>
        <taxon>Viridiplantae</taxon>
        <taxon>Chlorophyta</taxon>
        <taxon>core chlorophytes</taxon>
        <taxon>Trebouxiophyceae</taxon>
        <taxon>Trebouxiales</taxon>
        <taxon>Trebouxiaceae</taxon>
        <taxon>Myrmecia</taxon>
    </lineage>
</organism>
<evidence type="ECO:0000256" key="2">
    <source>
        <dbReference type="ARBA" id="ARBA00022692"/>
    </source>
</evidence>
<dbReference type="PROSITE" id="PS00216">
    <property type="entry name" value="SUGAR_TRANSPORT_1"/>
    <property type="match status" value="1"/>
</dbReference>
<dbReference type="InterPro" id="IPR005828">
    <property type="entry name" value="MFS_sugar_transport-like"/>
</dbReference>
<name>A0AAW1P9H9_9CHLO</name>
<dbReference type="Proteomes" id="UP001489004">
    <property type="component" value="Unassembled WGS sequence"/>
</dbReference>
<keyword evidence="2 5" id="KW-0812">Transmembrane</keyword>
<evidence type="ECO:0000256" key="4">
    <source>
        <dbReference type="ARBA" id="ARBA00023136"/>
    </source>
</evidence>
<dbReference type="Gene3D" id="1.20.1250.20">
    <property type="entry name" value="MFS general substrate transporter like domains"/>
    <property type="match status" value="1"/>
</dbReference>
<dbReference type="GO" id="GO:0022857">
    <property type="term" value="F:transmembrane transporter activity"/>
    <property type="evidence" value="ECO:0007669"/>
    <property type="project" value="InterPro"/>
</dbReference>
<dbReference type="PANTHER" id="PTHR24064">
    <property type="entry name" value="SOLUTE CARRIER FAMILY 22 MEMBER"/>
    <property type="match status" value="1"/>
</dbReference>
<keyword evidence="3 5" id="KW-1133">Transmembrane helix</keyword>
<evidence type="ECO:0000256" key="5">
    <source>
        <dbReference type="SAM" id="Phobius"/>
    </source>
</evidence>
<feature type="transmembrane region" description="Helical" evidence="5">
    <location>
        <begin position="451"/>
        <end position="471"/>
    </location>
</feature>
<reference evidence="7 8" key="1">
    <citation type="journal article" date="2024" name="Nat. Commun.">
        <title>Phylogenomics reveals the evolutionary origins of lichenization in chlorophyte algae.</title>
        <authorList>
            <person name="Puginier C."/>
            <person name="Libourel C."/>
            <person name="Otte J."/>
            <person name="Skaloud P."/>
            <person name="Haon M."/>
            <person name="Grisel S."/>
            <person name="Petersen M."/>
            <person name="Berrin J.G."/>
            <person name="Delaux P.M."/>
            <person name="Dal Grande F."/>
            <person name="Keller J."/>
        </authorList>
    </citation>
    <scope>NUCLEOTIDE SEQUENCE [LARGE SCALE GENOMIC DNA]</scope>
    <source>
        <strain evidence="7 8">SAG 2043</strain>
    </source>
</reference>
<evidence type="ECO:0000256" key="1">
    <source>
        <dbReference type="ARBA" id="ARBA00004141"/>
    </source>
</evidence>
<dbReference type="InterPro" id="IPR020846">
    <property type="entry name" value="MFS_dom"/>
</dbReference>
<feature type="transmembrane region" description="Helical" evidence="5">
    <location>
        <begin position="342"/>
        <end position="359"/>
    </location>
</feature>
<feature type="transmembrane region" description="Helical" evidence="5">
    <location>
        <begin position="111"/>
        <end position="131"/>
    </location>
</feature>
<dbReference type="GO" id="GO:0016020">
    <property type="term" value="C:membrane"/>
    <property type="evidence" value="ECO:0007669"/>
    <property type="project" value="UniProtKB-SubCell"/>
</dbReference>
<comment type="caution">
    <text evidence="7">The sequence shown here is derived from an EMBL/GenBank/DDBJ whole genome shotgun (WGS) entry which is preliminary data.</text>
</comment>
<dbReference type="InterPro" id="IPR036259">
    <property type="entry name" value="MFS_trans_sf"/>
</dbReference>
<gene>
    <name evidence="7" type="ORF">WJX72_004057</name>
</gene>
<dbReference type="PROSITE" id="PS50850">
    <property type="entry name" value="MFS"/>
    <property type="match status" value="1"/>
</dbReference>
<sequence length="525" mass="56205">MQALTGREEVTVDEALQRSVGEFGWGQRKLFLLVSLAGIPAGLQTMLLLFVGADPVRQHLWECTIAGDEQCQREFGQTAPNLCSLPSASWRWTQRYDSVVSEWDLICGSAWAAQAINMAFFGGCLLGGLLLGAAANRFGRKTALFTSCLLMAFLGSLCSLAPSFWWYVLLRSATGVGVGGLGRAAFLLATEPIGPSWRGLAGLYTHAFFAMGAALAPLLALLVPAWRPLTFLSAAATCLYLLFTPSIPESPRWLLAAGRKGEATSALAAIASLNKTHLPEAPLADPAFQIAQQRGLAEVLMHARLRRRLLVMLATCWTVVLAYTALTLSINGLAGSPYLNQLLAFLVELPAISLAGLLLDRIGRRSTLMYSLLHGGLAAVLCALTRGWLQRVCACACKFGVAAALCMTHTYTSELFPTTVRASALEAAMLVAGMGSIMAPGLVLLAKFAEFVPFVACAVALCLAGLSVMALPETLGLPSAETIQEMAAPTSRRFRLPGIRQILRLKSHSHTFFTRLADSDIESSQ</sequence>
<feature type="transmembrane region" description="Helical" evidence="5">
    <location>
        <begin position="201"/>
        <end position="219"/>
    </location>
</feature>
<evidence type="ECO:0000313" key="8">
    <source>
        <dbReference type="Proteomes" id="UP001489004"/>
    </source>
</evidence>
<feature type="transmembrane region" description="Helical" evidence="5">
    <location>
        <begin position="427"/>
        <end position="445"/>
    </location>
</feature>
<protein>
    <recommendedName>
        <fullName evidence="6">Major facilitator superfamily (MFS) profile domain-containing protein</fullName>
    </recommendedName>
</protein>
<accession>A0AAW1P9H9</accession>
<dbReference type="EMBL" id="JALJOR010000010">
    <property type="protein sequence ID" value="KAK9810056.1"/>
    <property type="molecule type" value="Genomic_DNA"/>
</dbReference>
<dbReference type="InterPro" id="IPR005829">
    <property type="entry name" value="Sugar_transporter_CS"/>
</dbReference>
<comment type="subcellular location">
    <subcellularLocation>
        <location evidence="1">Membrane</location>
        <topology evidence="1">Multi-pass membrane protein</topology>
    </subcellularLocation>
</comment>
<keyword evidence="4 5" id="KW-0472">Membrane</keyword>
<feature type="transmembrane region" description="Helical" evidence="5">
    <location>
        <begin position="30"/>
        <end position="51"/>
    </location>
</feature>
<evidence type="ECO:0000313" key="7">
    <source>
        <dbReference type="EMBL" id="KAK9810056.1"/>
    </source>
</evidence>
<proteinExistence type="predicted"/>
<dbReference type="SUPFAM" id="SSF103473">
    <property type="entry name" value="MFS general substrate transporter"/>
    <property type="match status" value="1"/>
</dbReference>
<dbReference type="AlphaFoldDB" id="A0AAW1P9H9"/>
<evidence type="ECO:0000259" key="6">
    <source>
        <dbReference type="PROSITE" id="PS50850"/>
    </source>
</evidence>